<dbReference type="AlphaFoldDB" id="A0A9W8A7K4"/>
<gene>
    <name evidence="2" type="ORF">H4219_002160</name>
</gene>
<evidence type="ECO:0000256" key="1">
    <source>
        <dbReference type="SAM" id="MobiDB-lite"/>
    </source>
</evidence>
<sequence>MDIGWCMYCDKQTANPEDLYCSAECRDLSAQTPESMVPSGSLSPVSPLMAITPPDSYFAPFMFVPTAANGLDNGSNNSDAMLMGGGDIRWPNIANHSHMQHHYPQHQGLNRPSPALHNHIHQTQKQSFALPPCSVKIVRPKLVQNNLHHHANKMLHKDGGNSPLQSNVAVKKSPQPDHHHHHHNRPFSLSRGHGYYDLTQLIKKSPPATTTTNVSAAVGKNASAALASEKPTTPPTTSAQKSLLMRAPGMNSTATIPAPVAAATDSSSNNNNKDSAFVMSNLTASLENSGPQITGKQTFANKRCQASNNLYLAGYNNNLNNHHCQTDMVEDDNESVYTDYSSSDSDDDYLSDSLYEEEISDTDSSDALYDDSDDDEEILSFTPSKKCLNNSNGNISSSSGTITTANTASVSVYNNHRLLQTNTAGGGSFATLKAMH</sequence>
<accession>A0A9W8A7K4</accession>
<protein>
    <submittedName>
        <fullName evidence="2">Uncharacterized protein</fullName>
    </submittedName>
</protein>
<proteinExistence type="predicted"/>
<keyword evidence="3" id="KW-1185">Reference proteome</keyword>
<dbReference type="EMBL" id="JANBPU010000032">
    <property type="protein sequence ID" value="KAJ1919111.1"/>
    <property type="molecule type" value="Genomic_DNA"/>
</dbReference>
<evidence type="ECO:0000313" key="2">
    <source>
        <dbReference type="EMBL" id="KAJ1919111.1"/>
    </source>
</evidence>
<organism evidence="2 3">
    <name type="scientific">Mycoemilia scoparia</name>
    <dbReference type="NCBI Taxonomy" id="417184"/>
    <lineage>
        <taxon>Eukaryota</taxon>
        <taxon>Fungi</taxon>
        <taxon>Fungi incertae sedis</taxon>
        <taxon>Zoopagomycota</taxon>
        <taxon>Kickxellomycotina</taxon>
        <taxon>Kickxellomycetes</taxon>
        <taxon>Kickxellales</taxon>
        <taxon>Kickxellaceae</taxon>
        <taxon>Mycoemilia</taxon>
    </lineage>
</organism>
<dbReference type="Proteomes" id="UP001150538">
    <property type="component" value="Unassembled WGS sequence"/>
</dbReference>
<feature type="region of interest" description="Disordered" evidence="1">
    <location>
        <begin position="153"/>
        <end position="192"/>
    </location>
</feature>
<reference evidence="2" key="1">
    <citation type="submission" date="2022-07" db="EMBL/GenBank/DDBJ databases">
        <title>Phylogenomic reconstructions and comparative analyses of Kickxellomycotina fungi.</title>
        <authorList>
            <person name="Reynolds N.K."/>
            <person name="Stajich J.E."/>
            <person name="Barry K."/>
            <person name="Grigoriev I.V."/>
            <person name="Crous P."/>
            <person name="Smith M.E."/>
        </authorList>
    </citation>
    <scope>NUCLEOTIDE SEQUENCE</scope>
    <source>
        <strain evidence="2">NBRC 100468</strain>
    </source>
</reference>
<evidence type="ECO:0000313" key="3">
    <source>
        <dbReference type="Proteomes" id="UP001150538"/>
    </source>
</evidence>
<comment type="caution">
    <text evidence="2">The sequence shown here is derived from an EMBL/GenBank/DDBJ whole genome shotgun (WGS) entry which is preliminary data.</text>
</comment>
<name>A0A9W8A7K4_9FUNG</name>